<dbReference type="InterPro" id="IPR027417">
    <property type="entry name" value="P-loop_NTPase"/>
</dbReference>
<evidence type="ECO:0000256" key="5">
    <source>
        <dbReference type="ARBA" id="ARBA00049117"/>
    </source>
</evidence>
<name>A0A7T1AZ40_9STAP</name>
<dbReference type="CDD" id="cd03112">
    <property type="entry name" value="CobW-like"/>
    <property type="match status" value="1"/>
</dbReference>
<dbReference type="SMART" id="SM00833">
    <property type="entry name" value="CobW_C"/>
    <property type="match status" value="1"/>
</dbReference>
<keyword evidence="3" id="KW-0143">Chaperone</keyword>
<evidence type="ECO:0000259" key="6">
    <source>
        <dbReference type="SMART" id="SM00833"/>
    </source>
</evidence>
<feature type="domain" description="CobW C-terminal" evidence="6">
    <location>
        <begin position="219"/>
        <end position="305"/>
    </location>
</feature>
<gene>
    <name evidence="7" type="ORF">ISP08_10300</name>
</gene>
<dbReference type="GO" id="GO:0016787">
    <property type="term" value="F:hydrolase activity"/>
    <property type="evidence" value="ECO:0007669"/>
    <property type="project" value="UniProtKB-KW"/>
</dbReference>
<protein>
    <submittedName>
        <fullName evidence="7">GTP-binding protein</fullName>
    </submittedName>
</protein>
<dbReference type="Pfam" id="PF02492">
    <property type="entry name" value="cobW"/>
    <property type="match status" value="1"/>
</dbReference>
<dbReference type="Gene3D" id="3.30.1220.10">
    <property type="entry name" value="CobW-like, C-terminal domain"/>
    <property type="match status" value="1"/>
</dbReference>
<dbReference type="RefSeq" id="WP_195718574.1">
    <property type="nucleotide sequence ID" value="NZ_CP064056.1"/>
</dbReference>
<accession>A0A7T1AZ40</accession>
<comment type="similarity">
    <text evidence="4">Belongs to the SIMIBI class G3E GTPase family. ZNG1 subfamily.</text>
</comment>
<organism evidence="7 8">
    <name type="scientific">Staphylococcus lloydii</name>
    <dbReference type="NCBI Taxonomy" id="2781774"/>
    <lineage>
        <taxon>Bacteria</taxon>
        <taxon>Bacillati</taxon>
        <taxon>Bacillota</taxon>
        <taxon>Bacilli</taxon>
        <taxon>Bacillales</taxon>
        <taxon>Staphylococcaceae</taxon>
        <taxon>Staphylococcus</taxon>
    </lineage>
</organism>
<dbReference type="PANTHER" id="PTHR13748:SF62">
    <property type="entry name" value="COBW DOMAIN-CONTAINING PROTEIN"/>
    <property type="match status" value="1"/>
</dbReference>
<dbReference type="KEGG" id="sllo:ISP08_10300"/>
<dbReference type="InterPro" id="IPR003495">
    <property type="entry name" value="CobW/HypB/UreG_nucleotide-bd"/>
</dbReference>
<keyword evidence="2" id="KW-0378">Hydrolase</keyword>
<dbReference type="EMBL" id="CP064056">
    <property type="protein sequence ID" value="QPM74724.1"/>
    <property type="molecule type" value="Genomic_DNA"/>
</dbReference>
<evidence type="ECO:0000313" key="8">
    <source>
        <dbReference type="Proteomes" id="UP000594455"/>
    </source>
</evidence>
<evidence type="ECO:0000256" key="3">
    <source>
        <dbReference type="ARBA" id="ARBA00023186"/>
    </source>
</evidence>
<dbReference type="SUPFAM" id="SSF90002">
    <property type="entry name" value="Hypothetical protein YjiA, C-terminal domain"/>
    <property type="match status" value="1"/>
</dbReference>
<sequence length="307" mass="35249">MTGFKKEKLAITIVTGFLGSGKTTFLDNYIQYLLKIDENPQLIVNEVGNFDANNQLSHDINVIPILNGCVCCDLKQDLLIQMKQLIAKKQTDHIVIEATGIANPIEIVAACQDPEIIDEVSQPFIIGIADASTFIARERYTQQTQQLMEEQLKVCSLILVNKMDLITDDSRKNLTQLRNINDKATIFYTEYGQVTEAQLNTVSQQDIEFEHTHGDHHNINTLNYTFTGPIDRRLFYQFILRLPENVLRLKGFVRFRDEPESIYEFQYAFGVPNYQPVECDKNLTIVIIGEHLDVERIKNKLDMLQFT</sequence>
<keyword evidence="8" id="KW-1185">Reference proteome</keyword>
<evidence type="ECO:0000313" key="7">
    <source>
        <dbReference type="EMBL" id="QPM74724.1"/>
    </source>
</evidence>
<dbReference type="InterPro" id="IPR036627">
    <property type="entry name" value="CobW-likC_sf"/>
</dbReference>
<dbReference type="Pfam" id="PF07683">
    <property type="entry name" value="CobW_C"/>
    <property type="match status" value="1"/>
</dbReference>
<dbReference type="AlphaFoldDB" id="A0A7T1AZ40"/>
<dbReference type="GO" id="GO:0005737">
    <property type="term" value="C:cytoplasm"/>
    <property type="evidence" value="ECO:0007669"/>
    <property type="project" value="TreeGrafter"/>
</dbReference>
<evidence type="ECO:0000256" key="4">
    <source>
        <dbReference type="ARBA" id="ARBA00034320"/>
    </source>
</evidence>
<evidence type="ECO:0000256" key="1">
    <source>
        <dbReference type="ARBA" id="ARBA00022741"/>
    </source>
</evidence>
<evidence type="ECO:0000256" key="2">
    <source>
        <dbReference type="ARBA" id="ARBA00022801"/>
    </source>
</evidence>
<proteinExistence type="inferred from homology"/>
<comment type="catalytic activity">
    <reaction evidence="5">
        <text>GTP + H2O = GDP + phosphate + H(+)</text>
        <dbReference type="Rhea" id="RHEA:19669"/>
        <dbReference type="ChEBI" id="CHEBI:15377"/>
        <dbReference type="ChEBI" id="CHEBI:15378"/>
        <dbReference type="ChEBI" id="CHEBI:37565"/>
        <dbReference type="ChEBI" id="CHEBI:43474"/>
        <dbReference type="ChEBI" id="CHEBI:58189"/>
    </reaction>
    <physiologicalReaction direction="left-to-right" evidence="5">
        <dbReference type="Rhea" id="RHEA:19670"/>
    </physiologicalReaction>
</comment>
<dbReference type="Proteomes" id="UP000594455">
    <property type="component" value="Chromosome"/>
</dbReference>
<dbReference type="InterPro" id="IPR051316">
    <property type="entry name" value="Zinc-reg_GTPase_activator"/>
</dbReference>
<dbReference type="GO" id="GO:0000166">
    <property type="term" value="F:nucleotide binding"/>
    <property type="evidence" value="ECO:0007669"/>
    <property type="project" value="UniProtKB-KW"/>
</dbReference>
<reference evidence="7 8" key="1">
    <citation type="submission" date="2020-10" db="EMBL/GenBank/DDBJ databases">
        <title>Closed genome sequences of Staphylococcus lloydii sp. nov. and Staphylococcus durrellii sp. nov. Isolated from Captive Fruit Bats (Pteropus livingstonii).</title>
        <authorList>
            <person name="Fountain K."/>
        </authorList>
    </citation>
    <scope>NUCLEOTIDE SEQUENCE [LARGE SCALE GENOMIC DNA]</scope>
    <source>
        <strain evidence="7 8">23_2_7_LY</strain>
    </source>
</reference>
<keyword evidence="1" id="KW-0547">Nucleotide-binding</keyword>
<dbReference type="InterPro" id="IPR011629">
    <property type="entry name" value="CobW-like_C"/>
</dbReference>
<dbReference type="Gene3D" id="3.40.50.300">
    <property type="entry name" value="P-loop containing nucleotide triphosphate hydrolases"/>
    <property type="match status" value="1"/>
</dbReference>
<dbReference type="SUPFAM" id="SSF52540">
    <property type="entry name" value="P-loop containing nucleoside triphosphate hydrolases"/>
    <property type="match status" value="1"/>
</dbReference>
<dbReference type="PANTHER" id="PTHR13748">
    <property type="entry name" value="COBW-RELATED"/>
    <property type="match status" value="1"/>
</dbReference>